<evidence type="ECO:0000313" key="11">
    <source>
        <dbReference type="EMBL" id="KAG7051190.1"/>
    </source>
</evidence>
<evidence type="ECO:0000256" key="3">
    <source>
        <dbReference type="ARBA" id="ARBA00010718"/>
    </source>
</evidence>
<dbReference type="InterPro" id="IPR041891">
    <property type="entry name" value="Alpha_CA_prokaryot-like"/>
</dbReference>
<dbReference type="InterPro" id="IPR018338">
    <property type="entry name" value="Carbonic_anhydrase_a-class_CS"/>
</dbReference>
<keyword evidence="5 9" id="KW-0479">Metal-binding</keyword>
<dbReference type="Pfam" id="PF00194">
    <property type="entry name" value="Carb_anhydrase"/>
    <property type="match status" value="2"/>
</dbReference>
<evidence type="ECO:0000256" key="4">
    <source>
        <dbReference type="ARBA" id="ARBA00012925"/>
    </source>
</evidence>
<evidence type="ECO:0000256" key="2">
    <source>
        <dbReference type="ARBA" id="ARBA00002904"/>
    </source>
</evidence>
<name>A0A9P7R6P6_9PEZI</name>
<proteinExistence type="inferred from homology"/>
<evidence type="ECO:0000256" key="9">
    <source>
        <dbReference type="RuleBase" id="RU367011"/>
    </source>
</evidence>
<sequence length="378" mass="42174">IPGPIFAPDWSGHHLRDPSRSISRRTERPAQIPTYTNIPRTMKSSLLLPFVTLASAICHHRTSLYRRSHGGIAARGEDGLVEVAKFGYDDLTGPLNWHGHNNQSSKCATGAWQSPINLNDTSATLVAGTSLTFDVPNLPHGAAFENLGSTLEVVAENGTLTRRGRKFHLRQFHFHTPSEHRVDSEYFPMEVHFVFEADEQQLKSEPPLPFPSLLYEFLVLVKTMSQETQLVQTCFYGFLFTVQIWRPVDHSTGPSNSVVGFLIEVDNSAPSPFLANVFAHLDEVEKPGSHAETGELDFGELKRLLEGSDVYQYDGSLTTPPCTEGIAWNVVAEPLRVDDVTYRAAKKVMKFNSRYTQNVPGQRNLLENSRVMLNAMSP</sequence>
<dbReference type="AlphaFoldDB" id="A0A9P7R6P6"/>
<comment type="catalytic activity">
    <reaction evidence="8 9">
        <text>hydrogencarbonate + H(+) = CO2 + H2O</text>
        <dbReference type="Rhea" id="RHEA:10748"/>
        <dbReference type="ChEBI" id="CHEBI:15377"/>
        <dbReference type="ChEBI" id="CHEBI:15378"/>
        <dbReference type="ChEBI" id="CHEBI:16526"/>
        <dbReference type="ChEBI" id="CHEBI:17544"/>
        <dbReference type="EC" id="4.2.1.1"/>
    </reaction>
</comment>
<reference evidence="11" key="1">
    <citation type="submission" date="2021-05" db="EMBL/GenBank/DDBJ databases">
        <title>Comparative genomics of three Colletotrichum scovillei strains and genetic complementation revealed genes involved fungal growth and virulence on chili pepper.</title>
        <authorList>
            <person name="Hsieh D.-K."/>
            <person name="Chuang S.-C."/>
            <person name="Chen C.-Y."/>
            <person name="Chao Y.-T."/>
            <person name="Lu M.-Y.J."/>
            <person name="Lee M.-H."/>
            <person name="Shih M.-C."/>
        </authorList>
    </citation>
    <scope>NUCLEOTIDE SEQUENCE</scope>
    <source>
        <strain evidence="11">Coll-153</strain>
    </source>
</reference>
<dbReference type="PANTHER" id="PTHR18952">
    <property type="entry name" value="CARBONIC ANHYDRASE"/>
    <property type="match status" value="1"/>
</dbReference>
<organism evidence="11 12">
    <name type="scientific">Colletotrichum scovillei</name>
    <dbReference type="NCBI Taxonomy" id="1209932"/>
    <lineage>
        <taxon>Eukaryota</taxon>
        <taxon>Fungi</taxon>
        <taxon>Dikarya</taxon>
        <taxon>Ascomycota</taxon>
        <taxon>Pezizomycotina</taxon>
        <taxon>Sordariomycetes</taxon>
        <taxon>Hypocreomycetidae</taxon>
        <taxon>Glomerellales</taxon>
        <taxon>Glomerellaceae</taxon>
        <taxon>Colletotrichum</taxon>
        <taxon>Colletotrichum acutatum species complex</taxon>
    </lineage>
</organism>
<dbReference type="Gene3D" id="3.10.200.10">
    <property type="entry name" value="Alpha carbonic anhydrase"/>
    <property type="match status" value="1"/>
</dbReference>
<dbReference type="EMBL" id="JAESDN010000004">
    <property type="protein sequence ID" value="KAG7051190.1"/>
    <property type="molecule type" value="Genomic_DNA"/>
</dbReference>
<dbReference type="GO" id="GO:0004089">
    <property type="term" value="F:carbonate dehydratase activity"/>
    <property type="evidence" value="ECO:0007669"/>
    <property type="project" value="UniProtKB-UniRule"/>
</dbReference>
<keyword evidence="6 9" id="KW-0862">Zinc</keyword>
<dbReference type="CDD" id="cd03124">
    <property type="entry name" value="alpha_CA_prokaryotic_like"/>
    <property type="match status" value="1"/>
</dbReference>
<dbReference type="PROSITE" id="PS51144">
    <property type="entry name" value="ALPHA_CA_2"/>
    <property type="match status" value="1"/>
</dbReference>
<comment type="caution">
    <text evidence="11">The sequence shown here is derived from an EMBL/GenBank/DDBJ whole genome shotgun (WGS) entry which is preliminary data.</text>
</comment>
<dbReference type="Proteomes" id="UP000699042">
    <property type="component" value="Unassembled WGS sequence"/>
</dbReference>
<feature type="non-terminal residue" evidence="11">
    <location>
        <position position="1"/>
    </location>
</feature>
<dbReference type="SMART" id="SM01057">
    <property type="entry name" value="Carb_anhydrase"/>
    <property type="match status" value="1"/>
</dbReference>
<comment type="cofactor">
    <cofactor evidence="1 9">
        <name>Zn(2+)</name>
        <dbReference type="ChEBI" id="CHEBI:29105"/>
    </cofactor>
</comment>
<dbReference type="SUPFAM" id="SSF51069">
    <property type="entry name" value="Carbonic anhydrase"/>
    <property type="match status" value="1"/>
</dbReference>
<evidence type="ECO:0000256" key="1">
    <source>
        <dbReference type="ARBA" id="ARBA00001947"/>
    </source>
</evidence>
<comment type="similarity">
    <text evidence="3 9">Belongs to the alpha-carbonic anhydrase family.</text>
</comment>
<evidence type="ECO:0000259" key="10">
    <source>
        <dbReference type="PROSITE" id="PS51144"/>
    </source>
</evidence>
<evidence type="ECO:0000313" key="12">
    <source>
        <dbReference type="Proteomes" id="UP000699042"/>
    </source>
</evidence>
<dbReference type="InterPro" id="IPR001148">
    <property type="entry name" value="CA_dom"/>
</dbReference>
<dbReference type="InterPro" id="IPR023561">
    <property type="entry name" value="Carbonic_anhydrase_a-class"/>
</dbReference>
<evidence type="ECO:0000256" key="7">
    <source>
        <dbReference type="ARBA" id="ARBA00023239"/>
    </source>
</evidence>
<dbReference type="PANTHER" id="PTHR18952:SF265">
    <property type="entry name" value="CARBONIC ANHYDRASE"/>
    <property type="match status" value="1"/>
</dbReference>
<feature type="domain" description="Alpha-carbonic anhydrase" evidence="10">
    <location>
        <begin position="84"/>
        <end position="378"/>
    </location>
</feature>
<gene>
    <name evidence="11" type="ORF">JMJ77_001816</name>
</gene>
<evidence type="ECO:0000256" key="5">
    <source>
        <dbReference type="ARBA" id="ARBA00022723"/>
    </source>
</evidence>
<evidence type="ECO:0000256" key="6">
    <source>
        <dbReference type="ARBA" id="ARBA00022833"/>
    </source>
</evidence>
<dbReference type="PROSITE" id="PS00162">
    <property type="entry name" value="ALPHA_CA_1"/>
    <property type="match status" value="1"/>
</dbReference>
<dbReference type="EC" id="4.2.1.1" evidence="4 9"/>
<keyword evidence="7 9" id="KW-0456">Lyase</keyword>
<evidence type="ECO:0000256" key="8">
    <source>
        <dbReference type="ARBA" id="ARBA00048348"/>
    </source>
</evidence>
<protein>
    <recommendedName>
        <fullName evidence="4 9">Carbonic anhydrase</fullName>
        <ecNumber evidence="4 9">4.2.1.1</ecNumber>
    </recommendedName>
</protein>
<dbReference type="GO" id="GO:0008270">
    <property type="term" value="F:zinc ion binding"/>
    <property type="evidence" value="ECO:0007669"/>
    <property type="project" value="UniProtKB-UniRule"/>
</dbReference>
<keyword evidence="12" id="KW-1185">Reference proteome</keyword>
<accession>A0A9P7R6P6</accession>
<comment type="function">
    <text evidence="2 9">Reversible hydration of carbon dioxide.</text>
</comment>
<dbReference type="InterPro" id="IPR036398">
    <property type="entry name" value="CA_dom_sf"/>
</dbReference>